<evidence type="ECO:0000313" key="2">
    <source>
        <dbReference type="Proteomes" id="UP001496627"/>
    </source>
</evidence>
<dbReference type="Proteomes" id="UP001496627">
    <property type="component" value="Unassembled WGS sequence"/>
</dbReference>
<comment type="caution">
    <text evidence="1">The sequence shown here is derived from an EMBL/GenBank/DDBJ whole genome shotgun (WGS) entry which is preliminary data.</text>
</comment>
<dbReference type="EMBL" id="JBEAAL010000028">
    <property type="protein sequence ID" value="MEQ1408546.1"/>
    <property type="molecule type" value="Genomic_DNA"/>
</dbReference>
<accession>A0ABV0MAS8</accession>
<evidence type="ECO:0008006" key="3">
    <source>
        <dbReference type="Google" id="ProtNLM"/>
    </source>
</evidence>
<name>A0ABV0MAS8_9HYPH</name>
<proteinExistence type="predicted"/>
<evidence type="ECO:0000313" key="1">
    <source>
        <dbReference type="EMBL" id="MEQ1408546.1"/>
    </source>
</evidence>
<organism evidence="1 2">
    <name type="scientific">Neorhizobium phenanthreniclasticum</name>
    <dbReference type="NCBI Taxonomy" id="3157917"/>
    <lineage>
        <taxon>Bacteria</taxon>
        <taxon>Pseudomonadati</taxon>
        <taxon>Pseudomonadota</taxon>
        <taxon>Alphaproteobacteria</taxon>
        <taxon>Hyphomicrobiales</taxon>
        <taxon>Rhizobiaceae</taxon>
        <taxon>Rhizobium/Agrobacterium group</taxon>
        <taxon>Neorhizobium</taxon>
    </lineage>
</organism>
<dbReference type="RefSeq" id="WP_348864552.1">
    <property type="nucleotide sequence ID" value="NZ_JBEAAL010000028.1"/>
</dbReference>
<gene>
    <name evidence="1" type="ORF">ABK249_26795</name>
</gene>
<reference evidence="1 2" key="1">
    <citation type="submission" date="2024-05" db="EMBL/GenBank/DDBJ databases">
        <title>Neorhizobium sp. Rsf11, a plant growth promoting and heavy metal resistant PAH-degrader.</title>
        <authorList>
            <person name="Golubev S.N."/>
            <person name="Muratova A.Y."/>
            <person name="Markelova M.I."/>
        </authorList>
    </citation>
    <scope>NUCLEOTIDE SEQUENCE [LARGE SCALE GENOMIC DNA]</scope>
    <source>
        <strain evidence="1 2">Rsf11</strain>
    </source>
</reference>
<sequence length="121" mass="13877">MMLKGAWILPAVMFVALLVAALFPMDVFAADRDEFRRSQPTYFKNLPGVVPEEERVRRDSYTCSSDIEYVYRPRGRYDILYGDVAPTRIYRCRTEGGATFSGTDLPNTQWVPGLNPRHLPE</sequence>
<protein>
    <recommendedName>
        <fullName evidence="3">Secreted protein</fullName>
    </recommendedName>
</protein>
<keyword evidence="2" id="KW-1185">Reference proteome</keyword>